<dbReference type="REBASE" id="368653">
    <property type="entry name" value="V.PspDHF22ORF11950P"/>
</dbReference>
<evidence type="ECO:0000256" key="1">
    <source>
        <dbReference type="ARBA" id="ARBA00022722"/>
    </source>
</evidence>
<dbReference type="InterPro" id="IPR011335">
    <property type="entry name" value="Restrct_endonuc-II-like"/>
</dbReference>
<dbReference type="CDD" id="cd00221">
    <property type="entry name" value="Vsr"/>
    <property type="match status" value="1"/>
</dbReference>
<name>A0A7Z2GIE0_9BURK</name>
<dbReference type="Proteomes" id="UP000433577">
    <property type="component" value="Chromosome 1"/>
</dbReference>
<evidence type="ECO:0000256" key="3">
    <source>
        <dbReference type="ARBA" id="ARBA00022763"/>
    </source>
</evidence>
<dbReference type="EC" id="3.1.-.-" evidence="6"/>
<dbReference type="InterPro" id="IPR004603">
    <property type="entry name" value="DNA_mismatch_endonuc_vsr"/>
</dbReference>
<sequence length="145" mass="17032">MPRKANPKTSKAGTPPISRSENMRRIRSKDTRPEYVVRRLVWSMGYRYRLHRRDLPGKPDLAFASQRKIIFVHGCFWHQHPAGCSDARLPKSRLEYWLPKLQRNCERDAEAIKALEAAGWCVLVIWDCETKAPDLRQRLHDFLHA</sequence>
<accession>A0A7Z2GIE0</accession>
<keyword evidence="1 6" id="KW-0540">Nuclease</keyword>
<evidence type="ECO:0000256" key="5">
    <source>
        <dbReference type="ARBA" id="ARBA00023204"/>
    </source>
</evidence>
<evidence type="ECO:0000313" key="8">
    <source>
        <dbReference type="EMBL" id="QGZ62382.1"/>
    </source>
</evidence>
<dbReference type="KEGG" id="pacs:FAZ98_11960"/>
<evidence type="ECO:0000256" key="7">
    <source>
        <dbReference type="SAM" id="MobiDB-lite"/>
    </source>
</evidence>
<keyword evidence="3 6" id="KW-0227">DNA damage</keyword>
<dbReference type="Pfam" id="PF03852">
    <property type="entry name" value="Vsr"/>
    <property type="match status" value="1"/>
</dbReference>
<comment type="similarity">
    <text evidence="6">Belongs to the vsr family.</text>
</comment>
<dbReference type="Gene3D" id="3.40.960.10">
    <property type="entry name" value="VSR Endonuclease"/>
    <property type="match status" value="1"/>
</dbReference>
<gene>
    <name evidence="8" type="primary">vsr</name>
    <name evidence="8" type="ORF">FAZ98_11960</name>
</gene>
<evidence type="ECO:0000256" key="6">
    <source>
        <dbReference type="PIRNR" id="PIRNR018267"/>
    </source>
</evidence>
<organism evidence="8 9">
    <name type="scientific">Paraburkholderia acidisoli</name>
    <dbReference type="NCBI Taxonomy" id="2571748"/>
    <lineage>
        <taxon>Bacteria</taxon>
        <taxon>Pseudomonadati</taxon>
        <taxon>Pseudomonadota</taxon>
        <taxon>Betaproteobacteria</taxon>
        <taxon>Burkholderiales</taxon>
        <taxon>Burkholderiaceae</taxon>
        <taxon>Paraburkholderia</taxon>
    </lineage>
</organism>
<keyword evidence="2 6" id="KW-0255">Endonuclease</keyword>
<dbReference type="NCBIfam" id="TIGR00632">
    <property type="entry name" value="vsr"/>
    <property type="match status" value="1"/>
</dbReference>
<evidence type="ECO:0000313" key="9">
    <source>
        <dbReference type="Proteomes" id="UP000433577"/>
    </source>
</evidence>
<protein>
    <recommendedName>
        <fullName evidence="6">Very short patch repair endonuclease</fullName>
        <ecNumber evidence="6">3.1.-.-</ecNumber>
    </recommendedName>
</protein>
<reference evidence="8 9" key="1">
    <citation type="submission" date="2019-12" db="EMBL/GenBank/DDBJ databases">
        <title>Paraburkholderia acidiphila 7Q-K02 sp. nov and Paraburkholderia acidisoli DHF22 sp. nov., two strains isolated from forest soil.</title>
        <authorList>
            <person name="Gao Z."/>
            <person name="Qiu L."/>
        </authorList>
    </citation>
    <scope>NUCLEOTIDE SEQUENCE [LARGE SCALE GENOMIC DNA]</scope>
    <source>
        <strain evidence="8 9">DHF22</strain>
    </source>
</reference>
<keyword evidence="5 6" id="KW-0234">DNA repair</keyword>
<dbReference type="GO" id="GO:0016787">
    <property type="term" value="F:hydrolase activity"/>
    <property type="evidence" value="ECO:0007669"/>
    <property type="project" value="UniProtKB-KW"/>
</dbReference>
<feature type="compositionally biased region" description="Polar residues" evidence="7">
    <location>
        <begin position="7"/>
        <end position="20"/>
    </location>
</feature>
<feature type="region of interest" description="Disordered" evidence="7">
    <location>
        <begin position="1"/>
        <end position="25"/>
    </location>
</feature>
<dbReference type="GO" id="GO:0004519">
    <property type="term" value="F:endonuclease activity"/>
    <property type="evidence" value="ECO:0007669"/>
    <property type="project" value="UniProtKB-KW"/>
</dbReference>
<comment type="function">
    <text evidence="6">May nick specific sequences that contain T:G mispairs resulting from m5C-deamination.</text>
</comment>
<dbReference type="AlphaFoldDB" id="A0A7Z2GIE0"/>
<dbReference type="OrthoDB" id="9801520at2"/>
<proteinExistence type="inferred from homology"/>
<evidence type="ECO:0000256" key="2">
    <source>
        <dbReference type="ARBA" id="ARBA00022759"/>
    </source>
</evidence>
<keyword evidence="9" id="KW-1185">Reference proteome</keyword>
<dbReference type="PIRSF" id="PIRSF018267">
    <property type="entry name" value="VSR_endonuc"/>
    <property type="match status" value="1"/>
</dbReference>
<evidence type="ECO:0000256" key="4">
    <source>
        <dbReference type="ARBA" id="ARBA00022801"/>
    </source>
</evidence>
<dbReference type="GO" id="GO:0006298">
    <property type="term" value="P:mismatch repair"/>
    <property type="evidence" value="ECO:0007669"/>
    <property type="project" value="UniProtKB-UniRule"/>
</dbReference>
<dbReference type="SUPFAM" id="SSF52980">
    <property type="entry name" value="Restriction endonuclease-like"/>
    <property type="match status" value="1"/>
</dbReference>
<keyword evidence="4 6" id="KW-0378">Hydrolase</keyword>
<dbReference type="EMBL" id="CP046913">
    <property type="protein sequence ID" value="QGZ62382.1"/>
    <property type="molecule type" value="Genomic_DNA"/>
</dbReference>